<name>A0A133ZUP1_9FIRM</name>
<comment type="caution">
    <text evidence="1">The sequence shown here is derived from an EMBL/GenBank/DDBJ whole genome shotgun (WGS) entry which is preliminary data.</text>
</comment>
<dbReference type="PATRIC" id="fig|467210.3.peg.961"/>
<dbReference type="Gene3D" id="3.40.630.30">
    <property type="match status" value="1"/>
</dbReference>
<evidence type="ECO:0008006" key="3">
    <source>
        <dbReference type="Google" id="ProtNLM"/>
    </source>
</evidence>
<accession>A0A133ZUP1</accession>
<dbReference type="AlphaFoldDB" id="A0A133ZUP1"/>
<dbReference type="STRING" id="467210.HMPREF1866_00972"/>
<dbReference type="EMBL" id="LSDA01000037">
    <property type="protein sequence ID" value="KXB59156.1"/>
    <property type="molecule type" value="Genomic_DNA"/>
</dbReference>
<reference evidence="2" key="1">
    <citation type="submission" date="2016-01" db="EMBL/GenBank/DDBJ databases">
        <authorList>
            <person name="Mitreva M."/>
            <person name="Pepin K.H."/>
            <person name="Mihindukulasuriya K.A."/>
            <person name="Fulton R."/>
            <person name="Fronick C."/>
            <person name="O'Laughlin M."/>
            <person name="Miner T."/>
            <person name="Herter B."/>
            <person name="Rosa B.A."/>
            <person name="Cordes M."/>
            <person name="Tomlinson C."/>
            <person name="Wollam A."/>
            <person name="Palsikar V.B."/>
            <person name="Mardis E.R."/>
            <person name="Wilson R.K."/>
        </authorList>
    </citation>
    <scope>NUCLEOTIDE SEQUENCE [LARGE SCALE GENOMIC DNA]</scope>
    <source>
        <strain evidence="2">DNF00896</strain>
    </source>
</reference>
<protein>
    <recommendedName>
        <fullName evidence="3">GNAT family acetyltransferase</fullName>
    </recommendedName>
</protein>
<sequence>MPDNYFTVNMRAYLDKNVQTYIGEESLNEILSDFSCPKNYDVEHFLLHNAIEFTKKDQSVTYLVFEADTALLVGYFSLTIKPISISSLNISKTMAKKLSRVSILDKENGSYTTAAYLIAQIGKNYSIPRERQISGNLLLGFALETISNLKYSIGGVMEFLECADSKFLLDFYERNHFKRFDTRITNSQYNEPHVLHQLLKFI</sequence>
<proteinExistence type="predicted"/>
<keyword evidence="2" id="KW-1185">Reference proteome</keyword>
<gene>
    <name evidence="1" type="ORF">HMPREF1866_00972</name>
</gene>
<dbReference type="Proteomes" id="UP000070394">
    <property type="component" value="Unassembled WGS sequence"/>
</dbReference>
<dbReference type="OrthoDB" id="9802211at2"/>
<organism evidence="1 2">
    <name type="scientific">Lachnoanaerobaculum saburreum</name>
    <dbReference type="NCBI Taxonomy" id="467210"/>
    <lineage>
        <taxon>Bacteria</taxon>
        <taxon>Bacillati</taxon>
        <taxon>Bacillota</taxon>
        <taxon>Clostridia</taxon>
        <taxon>Lachnospirales</taxon>
        <taxon>Lachnospiraceae</taxon>
        <taxon>Lachnoanaerobaculum</taxon>
    </lineage>
</organism>
<evidence type="ECO:0000313" key="1">
    <source>
        <dbReference type="EMBL" id="KXB59156.1"/>
    </source>
</evidence>
<evidence type="ECO:0000313" key="2">
    <source>
        <dbReference type="Proteomes" id="UP000070394"/>
    </source>
</evidence>
<dbReference type="RefSeq" id="WP_060930844.1">
    <property type="nucleotide sequence ID" value="NZ_KQ959797.1"/>
</dbReference>